<evidence type="ECO:0000313" key="2">
    <source>
        <dbReference type="EMBL" id="KAG6284175.1"/>
    </source>
</evidence>
<reference evidence="2 3" key="1">
    <citation type="journal article" date="2020" name="bioRxiv">
        <title>Whole genome comparisons of ergot fungi reveals the divergence and evolution of species within the genus Claviceps are the result of varying mechanisms driving genome evolution and host range expansion.</title>
        <authorList>
            <person name="Wyka S.A."/>
            <person name="Mondo S.J."/>
            <person name="Liu M."/>
            <person name="Dettman J."/>
            <person name="Nalam V."/>
            <person name="Broders K.D."/>
        </authorList>
    </citation>
    <scope>NUCLEOTIDE SEQUENCE [LARGE SCALE GENOMIC DNA]</scope>
    <source>
        <strain evidence="2 3">Clav52</strain>
    </source>
</reference>
<dbReference type="AlphaFoldDB" id="A0A9P7Q9A1"/>
<feature type="compositionally biased region" description="Low complexity" evidence="1">
    <location>
        <begin position="21"/>
        <end position="32"/>
    </location>
</feature>
<feature type="non-terminal residue" evidence="2">
    <location>
        <position position="1"/>
    </location>
</feature>
<organism evidence="2 3">
    <name type="scientific">Claviceps aff. purpurea</name>
    <dbReference type="NCBI Taxonomy" id="1967640"/>
    <lineage>
        <taxon>Eukaryota</taxon>
        <taxon>Fungi</taxon>
        <taxon>Dikarya</taxon>
        <taxon>Ascomycota</taxon>
        <taxon>Pezizomycotina</taxon>
        <taxon>Sordariomycetes</taxon>
        <taxon>Hypocreomycetidae</taxon>
        <taxon>Hypocreales</taxon>
        <taxon>Clavicipitaceae</taxon>
        <taxon>Claviceps</taxon>
    </lineage>
</organism>
<accession>A0A9P7Q9A1</accession>
<keyword evidence="3" id="KW-1185">Reference proteome</keyword>
<feature type="compositionally biased region" description="Pro residues" evidence="1">
    <location>
        <begin position="74"/>
        <end position="84"/>
    </location>
</feature>
<evidence type="ECO:0000313" key="3">
    <source>
        <dbReference type="Proteomes" id="UP000707071"/>
    </source>
</evidence>
<comment type="caution">
    <text evidence="2">The sequence shown here is derived from an EMBL/GenBank/DDBJ whole genome shotgun (WGS) entry which is preliminary data.</text>
</comment>
<gene>
    <name evidence="2" type="ORF">E4U09_008184</name>
</gene>
<feature type="region of interest" description="Disordered" evidence="1">
    <location>
        <begin position="1"/>
        <end position="88"/>
    </location>
</feature>
<dbReference type="Proteomes" id="UP000707071">
    <property type="component" value="Unassembled WGS sequence"/>
</dbReference>
<dbReference type="EMBL" id="SRRH01000940">
    <property type="protein sequence ID" value="KAG6284175.1"/>
    <property type="molecule type" value="Genomic_DNA"/>
</dbReference>
<evidence type="ECO:0000256" key="1">
    <source>
        <dbReference type="SAM" id="MobiDB-lite"/>
    </source>
</evidence>
<name>A0A9P7Q9A1_9HYPO</name>
<protein>
    <submittedName>
        <fullName evidence="2">Uncharacterized protein</fullName>
    </submittedName>
</protein>
<proteinExistence type="predicted"/>
<sequence>QDLEGRDLPAPPQAPLQRYGTVATDKAAARVAALKRRLEDSEAEEEYPVKSGKPNYPSSPPDPSSPIIRTGFPPDSPSLPPYDPESPVLCWEREIDSDF</sequence>